<keyword evidence="4" id="KW-1185">Reference proteome</keyword>
<evidence type="ECO:0000313" key="3">
    <source>
        <dbReference type="EMBL" id="KAG9440254.1"/>
    </source>
</evidence>
<protein>
    <submittedName>
        <fullName evidence="3">Uncharacterized protein</fullName>
    </submittedName>
</protein>
<feature type="region of interest" description="Disordered" evidence="2">
    <location>
        <begin position="182"/>
        <end position="206"/>
    </location>
</feature>
<name>A0AAV7DUN2_ARIFI</name>
<feature type="compositionally biased region" description="Basic and acidic residues" evidence="2">
    <location>
        <begin position="182"/>
        <end position="192"/>
    </location>
</feature>
<dbReference type="PANTHER" id="PTHR36325">
    <property type="entry name" value="MYOSIN-2 HEAVY CHAIN-LIKE PROTEIN"/>
    <property type="match status" value="1"/>
</dbReference>
<sequence length="737" mass="82685">MALVCGTASPSQGCETSLVRKDDMIQDSGGRSLRAGKNQASPKDFYHSILNSVNKSNSQIKKPVRRRSPPLNWFPRKKTDSFLNRKIKLLQEVGGMKSSLDETLGDSNPHYCLVEREKIAAREAARKAMEARKTAMVEASWCRMLRAARIQNQEPNLQLEKAEKNVEEAFEAAAAMGVIMYDRPDGPRRPSEVETSPRNGGGSTHSVSASFETAFEVDKEVAAAVKAAFIQLALTSGTNKEEFQELLRKLSQNPDFSEIINENKEIITNCQSDVGEGLESKVSDNEKVLMKRQGPIKDIAKCGDLVNMMLDRLRFLHEEELSSLATIVATCGLNEALHEEESKQQHGLEPFGTNHVDGQKRKQELTELPSLEKFLVKHVSKLEREVQEAKNARQSNQVEEKGENVKVSATVSNATSLSDFVPDLGSILVKHKSRLEKEIEEAKKREKTSDKGPEEMKLKIEQDAEQFEKLERTATGDRKTGKENIKFNIIKSDVHENQVGVEKKKVGVVFPPDHMAVRQLSRIERAKLEAMEAFPDTDSLGRVLIKHVSRLEREKMAASANDKLFTGQGKRQNSKGREIDGLDKILIKHVSRLEKEKKAFGTEEGLKLEQHRRKPEPEVGDLEGLEKVLVKPVSRLEREKKAGKSEREKLYTCANEDASGEILVMHQSRVEKEKGSLIMADNIKHSETRRAAREREMLEAWGGLSLGNSVKPHLSRLEKEKAAWKRAEEEQKQAAAG</sequence>
<gene>
    <name evidence="3" type="ORF">H6P81_020419</name>
</gene>
<proteinExistence type="predicted"/>
<accession>A0AAV7DUN2</accession>
<evidence type="ECO:0000256" key="2">
    <source>
        <dbReference type="SAM" id="MobiDB-lite"/>
    </source>
</evidence>
<keyword evidence="1" id="KW-0175">Coiled coil</keyword>
<comment type="caution">
    <text evidence="3">The sequence shown here is derived from an EMBL/GenBank/DDBJ whole genome shotgun (WGS) entry which is preliminary data.</text>
</comment>
<feature type="coiled-coil region" evidence="1">
    <location>
        <begin position="372"/>
        <end position="399"/>
    </location>
</feature>
<organism evidence="3 4">
    <name type="scientific">Aristolochia fimbriata</name>
    <name type="common">White veined hardy Dutchman's pipe vine</name>
    <dbReference type="NCBI Taxonomy" id="158543"/>
    <lineage>
        <taxon>Eukaryota</taxon>
        <taxon>Viridiplantae</taxon>
        <taxon>Streptophyta</taxon>
        <taxon>Embryophyta</taxon>
        <taxon>Tracheophyta</taxon>
        <taxon>Spermatophyta</taxon>
        <taxon>Magnoliopsida</taxon>
        <taxon>Magnoliidae</taxon>
        <taxon>Piperales</taxon>
        <taxon>Aristolochiaceae</taxon>
        <taxon>Aristolochia</taxon>
    </lineage>
</organism>
<reference evidence="3 4" key="1">
    <citation type="submission" date="2021-07" db="EMBL/GenBank/DDBJ databases">
        <title>The Aristolochia fimbriata genome: insights into angiosperm evolution, floral development and chemical biosynthesis.</title>
        <authorList>
            <person name="Jiao Y."/>
        </authorList>
    </citation>
    <scope>NUCLEOTIDE SEQUENCE [LARGE SCALE GENOMIC DNA]</scope>
    <source>
        <strain evidence="3">IBCAS-2021</strain>
        <tissue evidence="3">Leaf</tissue>
    </source>
</reference>
<evidence type="ECO:0000256" key="1">
    <source>
        <dbReference type="SAM" id="Coils"/>
    </source>
</evidence>
<dbReference type="AlphaFoldDB" id="A0AAV7DUN2"/>
<evidence type="ECO:0000313" key="4">
    <source>
        <dbReference type="Proteomes" id="UP000825729"/>
    </source>
</evidence>
<feature type="compositionally biased region" description="Polar residues" evidence="2">
    <location>
        <begin position="193"/>
        <end position="206"/>
    </location>
</feature>
<dbReference type="EMBL" id="JAINDJ010000008">
    <property type="protein sequence ID" value="KAG9440254.1"/>
    <property type="molecule type" value="Genomic_DNA"/>
</dbReference>
<dbReference type="Proteomes" id="UP000825729">
    <property type="component" value="Unassembled WGS sequence"/>
</dbReference>
<dbReference type="PANTHER" id="PTHR36325:SF1">
    <property type="entry name" value="MYOSIN-2 HEAVY CHAIN-LIKE PROTEIN"/>
    <property type="match status" value="1"/>
</dbReference>